<gene>
    <name evidence="3" type="ORF">HYH03_004644</name>
</gene>
<proteinExistence type="predicted"/>
<feature type="transmembrane region" description="Helical" evidence="2">
    <location>
        <begin position="27"/>
        <end position="47"/>
    </location>
</feature>
<dbReference type="AlphaFoldDB" id="A0A835Y7I5"/>
<feature type="compositionally biased region" description="Pro residues" evidence="1">
    <location>
        <begin position="330"/>
        <end position="345"/>
    </location>
</feature>
<feature type="transmembrane region" description="Helical" evidence="2">
    <location>
        <begin position="477"/>
        <end position="500"/>
    </location>
</feature>
<keyword evidence="4" id="KW-1185">Reference proteome</keyword>
<feature type="compositionally biased region" description="Gly residues" evidence="1">
    <location>
        <begin position="283"/>
        <end position="297"/>
    </location>
</feature>
<dbReference type="OrthoDB" id="543971at2759"/>
<evidence type="ECO:0000256" key="2">
    <source>
        <dbReference type="SAM" id="Phobius"/>
    </source>
</evidence>
<name>A0A835Y7I5_9CHLO</name>
<feature type="transmembrane region" description="Helical" evidence="2">
    <location>
        <begin position="233"/>
        <end position="254"/>
    </location>
</feature>
<feature type="transmembrane region" description="Helical" evidence="2">
    <location>
        <begin position="569"/>
        <end position="588"/>
    </location>
</feature>
<keyword evidence="2" id="KW-0812">Transmembrane</keyword>
<keyword evidence="2" id="KW-1133">Transmembrane helix</keyword>
<evidence type="ECO:0000313" key="3">
    <source>
        <dbReference type="EMBL" id="KAG2497491.1"/>
    </source>
</evidence>
<organism evidence="3 4">
    <name type="scientific">Edaphochlamys debaryana</name>
    <dbReference type="NCBI Taxonomy" id="47281"/>
    <lineage>
        <taxon>Eukaryota</taxon>
        <taxon>Viridiplantae</taxon>
        <taxon>Chlorophyta</taxon>
        <taxon>core chlorophytes</taxon>
        <taxon>Chlorophyceae</taxon>
        <taxon>CS clade</taxon>
        <taxon>Chlamydomonadales</taxon>
        <taxon>Chlamydomonadales incertae sedis</taxon>
        <taxon>Edaphochlamys</taxon>
    </lineage>
</organism>
<evidence type="ECO:0008006" key="5">
    <source>
        <dbReference type="Google" id="ProtNLM"/>
    </source>
</evidence>
<evidence type="ECO:0000256" key="1">
    <source>
        <dbReference type="SAM" id="MobiDB-lite"/>
    </source>
</evidence>
<feature type="transmembrane region" description="Helical" evidence="2">
    <location>
        <begin position="96"/>
        <end position="115"/>
    </location>
</feature>
<feature type="region of interest" description="Disordered" evidence="1">
    <location>
        <begin position="321"/>
        <end position="378"/>
    </location>
</feature>
<dbReference type="PANTHER" id="PTHR43596:SF1">
    <property type="entry name" value="ADP,ATP CARRIER PROTEIN"/>
    <property type="match status" value="1"/>
</dbReference>
<dbReference type="PANTHER" id="PTHR43596">
    <property type="entry name" value="ADP,ATP CARRIER PROTEIN"/>
    <property type="match status" value="1"/>
</dbReference>
<sequence length="612" mass="60528">MVHLAPVRTWLSYLCGYSLTPSEAATALHGFSAFGFLLGSYFILLPLREDVALALGPSVLPSLFTASLVVTALAAPAVTTYVVNPRGGSRAVGFGRLCRVMAGCLLVLCALLLATSPDPGAAARLLRGLAQGGGAGGWGPWWGRGPAGAPVAPAPPAPGSGTMGWYGNAVRVCFYVYLSLQSLLSTSTLWAVCADTFTPATSTRVYGLLGAGATLGQLLASAAALGFGTASKATSAAGAALWLLLPAAGMLLLSARQCTAMAVRAEAMHQTYDDAAAAKPRAGAGGGGGGGGGGGQGSASAYDDPAAKLGQAHSRAAAAAAGAGPAAGALPPPPPPPLDGGPPPHSVVDVRRGSTGGGGVDVTADGGKAVPTRGGGGGSAAAAAAGQHAGRLLEGFRLIAASRYLLAACAFLALNYATSATLYFLRAAVVSRSAWVGSGSSERIAFFAALNTASAALIFGAQLTLTGRALTSFGVGPVLLVGPAVSLGGMALICCTPGAATVAGVEVLRKVVQYALARPCREVLFTVVSREEKYSAKVVLDTVVQRLGDTAAAALFEVVAVQLALGPSAVAAVGGALCVAHLAVAAALGRMYGSRKAAAAAQAARTAALRER</sequence>
<feature type="compositionally biased region" description="Low complexity" evidence="1">
    <location>
        <begin position="361"/>
        <end position="370"/>
    </location>
</feature>
<protein>
    <recommendedName>
        <fullName evidence="5">ADP,ATP carrier protein</fullName>
    </recommendedName>
</protein>
<accession>A0A835Y7I5</accession>
<feature type="transmembrane region" description="Helical" evidence="2">
    <location>
        <begin position="404"/>
        <end position="424"/>
    </location>
</feature>
<feature type="transmembrane region" description="Helical" evidence="2">
    <location>
        <begin position="444"/>
        <end position="465"/>
    </location>
</feature>
<dbReference type="Proteomes" id="UP000612055">
    <property type="component" value="Unassembled WGS sequence"/>
</dbReference>
<reference evidence="3" key="1">
    <citation type="journal article" date="2020" name="bioRxiv">
        <title>Comparative genomics of Chlamydomonas.</title>
        <authorList>
            <person name="Craig R.J."/>
            <person name="Hasan A.R."/>
            <person name="Ness R.W."/>
            <person name="Keightley P.D."/>
        </authorList>
    </citation>
    <scope>NUCLEOTIDE SEQUENCE</scope>
    <source>
        <strain evidence="3">CCAP 11/70</strain>
    </source>
</reference>
<feature type="transmembrane region" description="Helical" evidence="2">
    <location>
        <begin position="205"/>
        <end position="227"/>
    </location>
</feature>
<keyword evidence="2" id="KW-0472">Membrane</keyword>
<feature type="transmembrane region" description="Helical" evidence="2">
    <location>
        <begin position="59"/>
        <end position="84"/>
    </location>
</feature>
<feature type="region of interest" description="Disordered" evidence="1">
    <location>
        <begin position="280"/>
        <end position="304"/>
    </location>
</feature>
<dbReference type="InterPro" id="IPR036259">
    <property type="entry name" value="MFS_trans_sf"/>
</dbReference>
<feature type="transmembrane region" description="Helical" evidence="2">
    <location>
        <begin position="174"/>
        <end position="193"/>
    </location>
</feature>
<dbReference type="EMBL" id="JAEHOE010000014">
    <property type="protein sequence ID" value="KAG2497491.1"/>
    <property type="molecule type" value="Genomic_DNA"/>
</dbReference>
<evidence type="ECO:0000313" key="4">
    <source>
        <dbReference type="Proteomes" id="UP000612055"/>
    </source>
</evidence>
<comment type="caution">
    <text evidence="3">The sequence shown here is derived from an EMBL/GenBank/DDBJ whole genome shotgun (WGS) entry which is preliminary data.</text>
</comment>
<dbReference type="SUPFAM" id="SSF103473">
    <property type="entry name" value="MFS general substrate transporter"/>
    <property type="match status" value="1"/>
</dbReference>